<keyword evidence="1 4" id="KW-0808">Transferase</keyword>
<dbReference type="PANTHER" id="PTHR43072:SF23">
    <property type="entry name" value="UPF0039 PROTEIN C11D3.02C"/>
    <property type="match status" value="1"/>
</dbReference>
<protein>
    <submittedName>
        <fullName evidence="4">GCN5-related N-acetyltransferase</fullName>
    </submittedName>
</protein>
<evidence type="ECO:0000256" key="2">
    <source>
        <dbReference type="ARBA" id="ARBA00023315"/>
    </source>
</evidence>
<name>C8WYA3_ALIAD</name>
<dbReference type="HOGENOM" id="CLU_013985_4_5_9"/>
<keyword evidence="5" id="KW-1185">Reference proteome</keyword>
<geneLocation type="plasmid" evidence="4 5">
    <name>pAACI01</name>
</geneLocation>
<organism evidence="4 5">
    <name type="scientific">Alicyclobacillus acidocaldarius subsp. acidocaldarius (strain ATCC 27009 / DSM 446 / BCRC 14685 / JCM 5260 / KCTC 1825 / NBRC 15652 / NCIMB 11725 / NRRL B-14509 / 104-IA)</name>
    <name type="common">Bacillus acidocaldarius</name>
    <dbReference type="NCBI Taxonomy" id="521098"/>
    <lineage>
        <taxon>Bacteria</taxon>
        <taxon>Bacillati</taxon>
        <taxon>Bacillota</taxon>
        <taxon>Bacilli</taxon>
        <taxon>Bacillales</taxon>
        <taxon>Alicyclobacillaceae</taxon>
        <taxon>Alicyclobacillus</taxon>
    </lineage>
</organism>
<dbReference type="KEGG" id="aac:Aaci_2994"/>
<evidence type="ECO:0000259" key="3">
    <source>
        <dbReference type="PROSITE" id="PS51186"/>
    </source>
</evidence>
<dbReference type="Proteomes" id="UP000001917">
    <property type="component" value="Plasmid pAACI01"/>
</dbReference>
<keyword evidence="2" id="KW-0012">Acyltransferase</keyword>
<reference evidence="5" key="1">
    <citation type="submission" date="2009-09" db="EMBL/GenBank/DDBJ databases">
        <title>The complete plasmid1 of Alicyclobacillus acidocaldarius subsp. acidocaldarius DSM 446.</title>
        <authorList>
            <consortium name="US DOE Joint Genome Institute (JGI-PGF)"/>
            <person name="Lucas S."/>
            <person name="Copeland A."/>
            <person name="Lapidus A."/>
            <person name="Glavina del Rio T."/>
            <person name="Dalin E."/>
            <person name="Tice H."/>
            <person name="Bruce D."/>
            <person name="Goodwin L."/>
            <person name="Pitluck S."/>
            <person name="Kyrpides N."/>
            <person name="Mavromatis K."/>
            <person name="Ivanova N."/>
            <person name="Ovchinnikova G."/>
            <person name="Chertkov O."/>
            <person name="Sims D."/>
            <person name="Brettin T."/>
            <person name="Detter J.C."/>
            <person name="Han C."/>
            <person name="Larimer F."/>
            <person name="Land M."/>
            <person name="Hauser L."/>
            <person name="Markowitz V."/>
            <person name="Cheng J.-F."/>
            <person name="Hugenholtz P."/>
            <person name="Woyke T."/>
            <person name="Wu D."/>
            <person name="Pukall R."/>
            <person name="Klenk H.-P."/>
            <person name="Eisen J.A."/>
        </authorList>
    </citation>
    <scope>NUCLEOTIDE SEQUENCE [LARGE SCALE GENOMIC DNA]</scope>
    <source>
        <strain evidence="5">ATCC 27009 / DSM 446 / BCRC 14685 / JCM 5260 / KCTC 1825 / NBRC 15652 / NCIMB 11725 / NRRL B-14509 / 104-IA</strain>
        <plasmid evidence="5">pAACI01</plasmid>
    </source>
</reference>
<sequence length="168" mass="19398">MMVTVRVATHRDLPSILAIYNQGIEDRVATLEQDLKDMDYITNWFNEHTNRYPVFVAEYQNNIIGWADLHPYSHRCAYGGVAELSVYVHRGWRAKGVGQALLSALEAFARKHDFHKLVLATFPFNSAGLALYRKMGFREVGVFMNHGRLDGKWVDVLWMEKLLELKVE</sequence>
<dbReference type="InterPro" id="IPR016181">
    <property type="entry name" value="Acyl_CoA_acyltransferase"/>
</dbReference>
<dbReference type="Pfam" id="PF00583">
    <property type="entry name" value="Acetyltransf_1"/>
    <property type="match status" value="1"/>
</dbReference>
<evidence type="ECO:0000256" key="1">
    <source>
        <dbReference type="ARBA" id="ARBA00022679"/>
    </source>
</evidence>
<dbReference type="CDD" id="cd04301">
    <property type="entry name" value="NAT_SF"/>
    <property type="match status" value="1"/>
</dbReference>
<proteinExistence type="predicted"/>
<dbReference type="PANTHER" id="PTHR43072">
    <property type="entry name" value="N-ACETYLTRANSFERASE"/>
    <property type="match status" value="1"/>
</dbReference>
<keyword evidence="4" id="KW-0614">Plasmid</keyword>
<dbReference type="SUPFAM" id="SSF55729">
    <property type="entry name" value="Acyl-CoA N-acyltransferases (Nat)"/>
    <property type="match status" value="1"/>
</dbReference>
<evidence type="ECO:0000313" key="5">
    <source>
        <dbReference type="Proteomes" id="UP000001917"/>
    </source>
</evidence>
<evidence type="ECO:0000313" key="4">
    <source>
        <dbReference type="EMBL" id="ACV59997.1"/>
    </source>
</evidence>
<dbReference type="Gene3D" id="3.40.630.30">
    <property type="match status" value="1"/>
</dbReference>
<dbReference type="EMBL" id="CP001728">
    <property type="protein sequence ID" value="ACV59997.1"/>
    <property type="molecule type" value="Genomic_DNA"/>
</dbReference>
<dbReference type="InterPro" id="IPR000182">
    <property type="entry name" value="GNAT_dom"/>
</dbReference>
<accession>C8WYA3</accession>
<feature type="domain" description="N-acetyltransferase" evidence="3">
    <location>
        <begin position="3"/>
        <end position="164"/>
    </location>
</feature>
<dbReference type="PROSITE" id="PS51186">
    <property type="entry name" value="GNAT"/>
    <property type="match status" value="1"/>
</dbReference>
<dbReference type="NCBIfam" id="NF040503">
    <property type="entry name" value="resist_ArsN1a"/>
    <property type="match status" value="1"/>
</dbReference>
<gene>
    <name evidence="4" type="ordered locus">Aaci_2994</name>
</gene>
<reference evidence="4 5" key="2">
    <citation type="journal article" date="2010" name="Stand. Genomic Sci.">
        <title>Complete genome sequence of Alicyclobacillus acidocaldarius type strain (104-IA).</title>
        <authorList>
            <person name="Mavromatis K."/>
            <person name="Sikorski J."/>
            <person name="Lapidus A."/>
            <person name="Glavina Del Rio T."/>
            <person name="Copeland A."/>
            <person name="Tice H."/>
            <person name="Cheng J.F."/>
            <person name="Lucas S."/>
            <person name="Chen F."/>
            <person name="Nolan M."/>
            <person name="Bruce D."/>
            <person name="Goodwin L."/>
            <person name="Pitluck S."/>
            <person name="Ivanova N."/>
            <person name="Ovchinnikova G."/>
            <person name="Pati A."/>
            <person name="Chen A."/>
            <person name="Palaniappan K."/>
            <person name="Land M."/>
            <person name="Hauser L."/>
            <person name="Chang Y.J."/>
            <person name="Jeffries C.D."/>
            <person name="Chain P."/>
            <person name="Meincke L."/>
            <person name="Sims D."/>
            <person name="Chertkov O."/>
            <person name="Han C."/>
            <person name="Brettin T."/>
            <person name="Detter J.C."/>
            <person name="Wahrenburg C."/>
            <person name="Rohde M."/>
            <person name="Pukall R."/>
            <person name="Goker M."/>
            <person name="Bristow J."/>
            <person name="Eisen J.A."/>
            <person name="Markowitz V."/>
            <person name="Hugenholtz P."/>
            <person name="Klenk H.P."/>
            <person name="Kyrpides N.C."/>
        </authorList>
    </citation>
    <scope>NUCLEOTIDE SEQUENCE [LARGE SCALE GENOMIC DNA]</scope>
    <source>
        <strain evidence="5">ATCC 27009 / DSM 446 / BCRC 14685 / JCM 5260 / KCTC 1825 / NBRC 15652 / NCIMB 11725 / NRRL B-14509 / 104-IA</strain>
        <plasmid evidence="4 5">pAACI01</plasmid>
    </source>
</reference>
<dbReference type="AlphaFoldDB" id="C8WYA3"/>
<dbReference type="GO" id="GO:0016747">
    <property type="term" value="F:acyltransferase activity, transferring groups other than amino-acyl groups"/>
    <property type="evidence" value="ECO:0007669"/>
    <property type="project" value="InterPro"/>
</dbReference>